<accession>A0A137P417</accession>
<organism evidence="2 3">
    <name type="scientific">Conidiobolus coronatus (strain ATCC 28846 / CBS 209.66 / NRRL 28638)</name>
    <name type="common">Delacroixia coronata</name>
    <dbReference type="NCBI Taxonomy" id="796925"/>
    <lineage>
        <taxon>Eukaryota</taxon>
        <taxon>Fungi</taxon>
        <taxon>Fungi incertae sedis</taxon>
        <taxon>Zoopagomycota</taxon>
        <taxon>Entomophthoromycotina</taxon>
        <taxon>Entomophthoromycetes</taxon>
        <taxon>Entomophthorales</taxon>
        <taxon>Ancylistaceae</taxon>
        <taxon>Conidiobolus</taxon>
    </lineage>
</organism>
<dbReference type="OrthoDB" id="47059at2759"/>
<dbReference type="InterPro" id="IPR048684">
    <property type="entry name" value="COG4_C"/>
</dbReference>
<dbReference type="PANTHER" id="PTHR24016">
    <property type="entry name" value="CONSERVED OLIGOMERIC GOLGI COMPLEX SUBUNIT 4"/>
    <property type="match status" value="1"/>
</dbReference>
<keyword evidence="3" id="KW-1185">Reference proteome</keyword>
<proteinExistence type="predicted"/>
<dbReference type="SMART" id="SM00762">
    <property type="entry name" value="Cog4"/>
    <property type="match status" value="1"/>
</dbReference>
<dbReference type="Gene3D" id="1.20.58.1970">
    <property type="match status" value="1"/>
</dbReference>
<dbReference type="AlphaFoldDB" id="A0A137P417"/>
<dbReference type="Gene3D" id="1.10.287.1060">
    <property type="entry name" value="ESAT-6-like"/>
    <property type="match status" value="1"/>
</dbReference>
<dbReference type="STRING" id="796925.A0A137P417"/>
<dbReference type="PANTHER" id="PTHR24016:SF0">
    <property type="entry name" value="CONSERVED OLIGOMERIC GOLGI COMPLEX SUBUNIT 4"/>
    <property type="match status" value="1"/>
</dbReference>
<evidence type="ECO:0000259" key="1">
    <source>
        <dbReference type="SMART" id="SM00762"/>
    </source>
</evidence>
<reference evidence="2 3" key="1">
    <citation type="journal article" date="2015" name="Genome Biol. Evol.">
        <title>Phylogenomic analyses indicate that early fungi evolved digesting cell walls of algal ancestors of land plants.</title>
        <authorList>
            <person name="Chang Y."/>
            <person name="Wang S."/>
            <person name="Sekimoto S."/>
            <person name="Aerts A.L."/>
            <person name="Choi C."/>
            <person name="Clum A."/>
            <person name="LaButti K.M."/>
            <person name="Lindquist E.A."/>
            <person name="Yee Ngan C."/>
            <person name="Ohm R.A."/>
            <person name="Salamov A.A."/>
            <person name="Grigoriev I.V."/>
            <person name="Spatafora J.W."/>
            <person name="Berbee M.L."/>
        </authorList>
    </citation>
    <scope>NUCLEOTIDE SEQUENCE [LARGE SCALE GENOMIC DNA]</scope>
    <source>
        <strain evidence="2 3">NRRL 28638</strain>
    </source>
</reference>
<evidence type="ECO:0000313" key="3">
    <source>
        <dbReference type="Proteomes" id="UP000070444"/>
    </source>
</evidence>
<gene>
    <name evidence="2" type="ORF">CONCODRAFT_7846</name>
</gene>
<dbReference type="Proteomes" id="UP000070444">
    <property type="component" value="Unassembled WGS sequence"/>
</dbReference>
<name>A0A137P417_CONC2</name>
<dbReference type="Pfam" id="PF08318">
    <property type="entry name" value="COG4_m"/>
    <property type="match status" value="1"/>
</dbReference>
<dbReference type="InterPro" id="IPR013167">
    <property type="entry name" value="COG4_M"/>
</dbReference>
<protein>
    <recommendedName>
        <fullName evidence="1">COG4 transport protein middle alpha-helical bundle domain-containing protein</fullName>
    </recommendedName>
</protein>
<feature type="domain" description="COG4 transport protein middle alpha-helical bundle" evidence="1">
    <location>
        <begin position="179"/>
        <end position="493"/>
    </location>
</feature>
<dbReference type="Pfam" id="PF20662">
    <property type="entry name" value="COG4_C"/>
    <property type="match status" value="1"/>
</dbReference>
<dbReference type="EMBL" id="KQ964526">
    <property type="protein sequence ID" value="KXN69689.1"/>
    <property type="molecule type" value="Genomic_DNA"/>
</dbReference>
<evidence type="ECO:0000313" key="2">
    <source>
        <dbReference type="EMBL" id="KXN69689.1"/>
    </source>
</evidence>
<sequence>MTSKEVSKTTLNCKAMSLDDIKALTDIDKIRECLKQVELEEEEMDKQISLKMQNKDLFFRELNAKLEKTAKPNLDNLGSQINDLKDNLEESYKVGLEPLNKLVYLYEQQNSVNDLLSQLRSTKNIKIYQEELKLGIENNDLNQSIQSINNYLNTDVESLKKGYFSKYFKNDDHFNVEKFENYRLELIEKLENNYREGVKNNNKDMVLDQIKKLPKLGEPGLAIKLLNDYIADPLINEDRSGSSSPILQLKQLLEALAFQVTEYQEWIGDHFGSGWFLSWLHQLIEKVSPTCYEIFKDFKMVNDWDATIQRIHLSSMSSVSQAGKTTPTMQANNEIDIKEVDRMLDELTFMCQKIRLFELLALNKINEEKLSILSEKALSRHHYSCPVDLIESSLNHLLMDNTEDIQLFPQFRESLMDQYPLIEKFYFSDTIKQAIDMDEYEEGNGTSSSVDDSFYLIKKGSFRSLTTCQLETFQRSISIYKEVLTKLVLPSFDPKPKSTGPGGAQVTTLKNMLISINNTGTSQKYVNTLIAELQSVCQKILTSFPSGQKLEFETCILSLNEVETRFKRSHQTNFDRLISRSLMPKLSDFMLGLSQESDYILEKEEDIQLLSTIELKFKSRVQPFLKPYETNLLDFNFKYLIEKICEIISKQFEVEFINKKKFNWFGAQKLDSDLRLIIQFLSSLTDIYIKDLFRIPITICDILIQEEIEHVRDILPDDLIDFSNSNTNGDSIIRGGDDSGSASKNKISLDELANWMKLRQDWDSNKIEDFIISLIPSKSG</sequence>
<dbReference type="InterPro" id="IPR048682">
    <property type="entry name" value="COG4"/>
</dbReference>